<proteinExistence type="inferred from homology"/>
<dbReference type="Proteomes" id="UP001267426">
    <property type="component" value="Unassembled WGS sequence"/>
</dbReference>
<feature type="domain" description="Metallo-beta-lactamase" evidence="10">
    <location>
        <begin position="202"/>
        <end position="271"/>
    </location>
</feature>
<comment type="caution">
    <text evidence="11">The sequence shown here is derived from an EMBL/GenBank/DDBJ whole genome shotgun (WGS) entry which is preliminary data.</text>
</comment>
<dbReference type="Pfam" id="PF00753">
    <property type="entry name" value="Lactamase_B"/>
    <property type="match status" value="1"/>
</dbReference>
<keyword evidence="5 8" id="KW-0255">Endonuclease</keyword>
<comment type="cofactor">
    <cofactor evidence="8">
        <name>Zn(2+)</name>
        <dbReference type="ChEBI" id="CHEBI:29105"/>
    </cofactor>
    <text evidence="8">Binds 2 Zn(2+) ions.</text>
</comment>
<name>A0ABU3BN18_9BACT</name>
<keyword evidence="4 8" id="KW-0479">Metal-binding</keyword>
<gene>
    <name evidence="8" type="primary">rnz</name>
    <name evidence="11" type="ORF">RM540_02855</name>
</gene>
<dbReference type="PANTHER" id="PTHR46018">
    <property type="entry name" value="ZINC PHOSPHODIESTERASE ELAC PROTEIN 1"/>
    <property type="match status" value="1"/>
</dbReference>
<dbReference type="EMBL" id="JAVRHT010000004">
    <property type="protein sequence ID" value="MDT0630676.1"/>
    <property type="molecule type" value="Genomic_DNA"/>
</dbReference>
<evidence type="ECO:0000256" key="1">
    <source>
        <dbReference type="ARBA" id="ARBA00011738"/>
    </source>
</evidence>
<feature type="binding site" evidence="8">
    <location>
        <position position="270"/>
    </location>
    <ligand>
        <name>Zn(2+)</name>
        <dbReference type="ChEBI" id="CHEBI:29105"/>
        <label>2</label>
        <note>catalytic</note>
    </ligand>
</feature>
<dbReference type="InterPro" id="IPR001279">
    <property type="entry name" value="Metallo-B-lactamas"/>
</dbReference>
<comment type="function">
    <text evidence="8">Zinc phosphodiesterase, which displays some tRNA 3'-processing endonuclease activity. Probably involved in tRNA maturation, by removing a 3'-trailer from precursor tRNA.</text>
</comment>
<keyword evidence="2 8" id="KW-0819">tRNA processing</keyword>
<dbReference type="RefSeq" id="WP_311661947.1">
    <property type="nucleotide sequence ID" value="NZ_JAVRHT010000004.1"/>
</dbReference>
<keyword evidence="7 8" id="KW-0862">Zinc</keyword>
<feature type="domain" description="Metallo-beta-lactamase" evidence="9">
    <location>
        <begin position="23"/>
        <end position="94"/>
    </location>
</feature>
<keyword evidence="6 8" id="KW-0378">Hydrolase</keyword>
<dbReference type="SUPFAM" id="SSF56281">
    <property type="entry name" value="Metallo-hydrolase/oxidoreductase"/>
    <property type="match status" value="1"/>
</dbReference>
<evidence type="ECO:0000256" key="8">
    <source>
        <dbReference type="HAMAP-Rule" id="MF_01818"/>
    </source>
</evidence>
<evidence type="ECO:0000256" key="7">
    <source>
        <dbReference type="ARBA" id="ARBA00022833"/>
    </source>
</evidence>
<evidence type="ECO:0000256" key="3">
    <source>
        <dbReference type="ARBA" id="ARBA00022722"/>
    </source>
</evidence>
<evidence type="ECO:0000256" key="6">
    <source>
        <dbReference type="ARBA" id="ARBA00022801"/>
    </source>
</evidence>
<dbReference type="HAMAP" id="MF_01818">
    <property type="entry name" value="RNase_Z_BN"/>
    <property type="match status" value="1"/>
</dbReference>
<evidence type="ECO:0000259" key="10">
    <source>
        <dbReference type="Pfam" id="PF12706"/>
    </source>
</evidence>
<protein>
    <recommendedName>
        <fullName evidence="8">Ribonuclease Z</fullName>
        <shortName evidence="8">RNase Z</shortName>
        <ecNumber evidence="8">3.1.26.11</ecNumber>
    </recommendedName>
    <alternativeName>
        <fullName evidence="8">tRNA 3 endonuclease</fullName>
    </alternativeName>
    <alternativeName>
        <fullName evidence="8">tRNase Z</fullName>
    </alternativeName>
</protein>
<feature type="binding site" evidence="8">
    <location>
        <position position="63"/>
    </location>
    <ligand>
        <name>Zn(2+)</name>
        <dbReference type="ChEBI" id="CHEBI:29105"/>
        <label>1</label>
        <note>catalytic</note>
    </ligand>
</feature>
<feature type="active site" description="Proton acceptor" evidence="8">
    <location>
        <position position="65"/>
    </location>
</feature>
<evidence type="ECO:0000313" key="12">
    <source>
        <dbReference type="Proteomes" id="UP001267426"/>
    </source>
</evidence>
<comment type="similarity">
    <text evidence="8">Belongs to the RNase Z family.</text>
</comment>
<feature type="binding site" evidence="8">
    <location>
        <position position="212"/>
    </location>
    <ligand>
        <name>Zn(2+)</name>
        <dbReference type="ChEBI" id="CHEBI:29105"/>
        <label>2</label>
        <note>catalytic</note>
    </ligand>
</feature>
<sequence>MFHVVPLGTGSALPTKTRHLAGTVVRREGRSVLFDCGEGSQLQLVRGDLTRGRLDAVCITHLHGDHFFGLPGLLTTLALLEREDPLTIVGPPGLASILGAIPGFGDGGPYEIRYVELEEGFEHAVVYEDEHVTIEARPLEHRVFCAGFRYQEKERPGSIDGEGARASGVTEGWQYEALKRGEAVDLEGGGTLAPDGLVGPPKPGAAFAYVLDTVPCDGGRALADRADLLMHEATFTDEHAERAADVGHSTARQAAEVARDAHAGRLLITHFSARYTDAAPLVAEAREVFENADAAEELERYEVRR</sequence>
<dbReference type="CDD" id="cd07717">
    <property type="entry name" value="RNaseZ_ZiPD-like_MBL-fold"/>
    <property type="match status" value="1"/>
</dbReference>
<dbReference type="EC" id="3.1.26.11" evidence="8"/>
<feature type="binding site" evidence="8">
    <location>
        <position position="66"/>
    </location>
    <ligand>
        <name>Zn(2+)</name>
        <dbReference type="ChEBI" id="CHEBI:29105"/>
        <label>2</label>
        <note>catalytic</note>
    </ligand>
</feature>
<reference evidence="11 12" key="1">
    <citation type="submission" date="2023-09" db="EMBL/GenBank/DDBJ databases">
        <authorList>
            <person name="Rey-Velasco X."/>
        </authorList>
    </citation>
    <scope>NUCLEOTIDE SEQUENCE [LARGE SCALE GENOMIC DNA]</scope>
    <source>
        <strain evidence="11 12">F394</strain>
    </source>
</reference>
<feature type="binding site" evidence="8">
    <location>
        <position position="212"/>
    </location>
    <ligand>
        <name>Zn(2+)</name>
        <dbReference type="ChEBI" id="CHEBI:29105"/>
        <label>1</label>
        <note>catalytic</note>
    </ligand>
</feature>
<dbReference type="PANTHER" id="PTHR46018:SF2">
    <property type="entry name" value="ZINC PHOSPHODIESTERASE ELAC PROTEIN 1"/>
    <property type="match status" value="1"/>
</dbReference>
<evidence type="ECO:0000256" key="4">
    <source>
        <dbReference type="ARBA" id="ARBA00022723"/>
    </source>
</evidence>
<comment type="catalytic activity">
    <reaction evidence="8">
        <text>Endonucleolytic cleavage of RNA, removing extra 3' nucleotides from tRNA precursor, generating 3' termini of tRNAs. A 3'-hydroxy group is left at the tRNA terminus and a 5'-phosphoryl group is left at the trailer molecule.</text>
        <dbReference type="EC" id="3.1.26.11"/>
    </reaction>
</comment>
<evidence type="ECO:0000259" key="9">
    <source>
        <dbReference type="Pfam" id="PF00753"/>
    </source>
</evidence>
<feature type="binding site" evidence="8">
    <location>
        <position position="141"/>
    </location>
    <ligand>
        <name>Zn(2+)</name>
        <dbReference type="ChEBI" id="CHEBI:29105"/>
        <label>1</label>
        <note>catalytic</note>
    </ligand>
</feature>
<evidence type="ECO:0000256" key="5">
    <source>
        <dbReference type="ARBA" id="ARBA00022759"/>
    </source>
</evidence>
<feature type="binding site" evidence="8">
    <location>
        <position position="61"/>
    </location>
    <ligand>
        <name>Zn(2+)</name>
        <dbReference type="ChEBI" id="CHEBI:29105"/>
        <label>1</label>
        <note>catalytic</note>
    </ligand>
</feature>
<evidence type="ECO:0000256" key="2">
    <source>
        <dbReference type="ARBA" id="ARBA00022694"/>
    </source>
</evidence>
<evidence type="ECO:0000313" key="11">
    <source>
        <dbReference type="EMBL" id="MDT0630676.1"/>
    </source>
</evidence>
<accession>A0ABU3BN18</accession>
<organism evidence="11 12">
    <name type="scientific">Rubrivirga litoralis</name>
    <dbReference type="NCBI Taxonomy" id="3075598"/>
    <lineage>
        <taxon>Bacteria</taxon>
        <taxon>Pseudomonadati</taxon>
        <taxon>Rhodothermota</taxon>
        <taxon>Rhodothermia</taxon>
        <taxon>Rhodothermales</taxon>
        <taxon>Rubricoccaceae</taxon>
        <taxon>Rubrivirga</taxon>
    </lineage>
</organism>
<dbReference type="InterPro" id="IPR013471">
    <property type="entry name" value="RNase_Z/BN"/>
</dbReference>
<dbReference type="Gene3D" id="3.60.15.10">
    <property type="entry name" value="Ribonuclease Z/Hydroxyacylglutathione hydrolase-like"/>
    <property type="match status" value="1"/>
</dbReference>
<dbReference type="GO" id="GO:0042781">
    <property type="term" value="F:3'-tRNA processing endoribonuclease activity"/>
    <property type="evidence" value="ECO:0007669"/>
    <property type="project" value="UniProtKB-EC"/>
</dbReference>
<dbReference type="NCBIfam" id="NF000801">
    <property type="entry name" value="PRK00055.1-3"/>
    <property type="match status" value="1"/>
</dbReference>
<keyword evidence="3 8" id="KW-0540">Nuclease</keyword>
<comment type="subunit">
    <text evidence="1 8">Homodimer.</text>
</comment>
<keyword evidence="12" id="KW-1185">Reference proteome</keyword>
<feature type="binding site" evidence="8">
    <location>
        <position position="65"/>
    </location>
    <ligand>
        <name>Zn(2+)</name>
        <dbReference type="ChEBI" id="CHEBI:29105"/>
        <label>2</label>
        <note>catalytic</note>
    </ligand>
</feature>
<dbReference type="NCBIfam" id="TIGR02651">
    <property type="entry name" value="RNase_Z"/>
    <property type="match status" value="1"/>
</dbReference>
<dbReference type="Pfam" id="PF12706">
    <property type="entry name" value="Lactamase_B_2"/>
    <property type="match status" value="1"/>
</dbReference>
<dbReference type="InterPro" id="IPR036866">
    <property type="entry name" value="RibonucZ/Hydroxyglut_hydro"/>
</dbReference>